<dbReference type="Gene3D" id="3.90.220.20">
    <property type="entry name" value="DNA methylase specificity domains"/>
    <property type="match status" value="2"/>
</dbReference>
<dbReference type="GO" id="GO:0003677">
    <property type="term" value="F:DNA binding"/>
    <property type="evidence" value="ECO:0007669"/>
    <property type="project" value="UniProtKB-KW"/>
</dbReference>
<dbReference type="PANTHER" id="PTHR30408">
    <property type="entry name" value="TYPE-1 RESTRICTION ENZYME ECOKI SPECIFICITY PROTEIN"/>
    <property type="match status" value="1"/>
</dbReference>
<protein>
    <submittedName>
        <fullName evidence="5">Restriction endonuclease subunit S</fullName>
    </submittedName>
</protein>
<dbReference type="KEGG" id="drc:G0Q07_05010"/>
<dbReference type="AlphaFoldDB" id="A0A6C0RAL3"/>
<dbReference type="Gene3D" id="1.10.287.1120">
    <property type="entry name" value="Bipartite methylase S protein"/>
    <property type="match status" value="1"/>
</dbReference>
<keyword evidence="5" id="KW-0255">Endonuclease</keyword>
<dbReference type="CDD" id="cd17294">
    <property type="entry name" value="RMtype1_S_MmaC7ORF19P_TRD1-CR1_like"/>
    <property type="match status" value="1"/>
</dbReference>
<organism evidence="5 6">
    <name type="scientific">Draconibacterium halophilum</name>
    <dbReference type="NCBI Taxonomy" id="2706887"/>
    <lineage>
        <taxon>Bacteria</taxon>
        <taxon>Pseudomonadati</taxon>
        <taxon>Bacteroidota</taxon>
        <taxon>Bacteroidia</taxon>
        <taxon>Marinilabiliales</taxon>
        <taxon>Prolixibacteraceae</taxon>
        <taxon>Draconibacterium</taxon>
    </lineage>
</organism>
<keyword evidence="5" id="KW-0540">Nuclease</keyword>
<keyword evidence="6" id="KW-1185">Reference proteome</keyword>
<dbReference type="RefSeq" id="WP_163345056.1">
    <property type="nucleotide sequence ID" value="NZ_CP048409.1"/>
</dbReference>
<dbReference type="GO" id="GO:0004519">
    <property type="term" value="F:endonuclease activity"/>
    <property type="evidence" value="ECO:0007669"/>
    <property type="project" value="UniProtKB-KW"/>
</dbReference>
<dbReference type="InterPro" id="IPR052021">
    <property type="entry name" value="Type-I_RS_S_subunit"/>
</dbReference>
<keyword evidence="2" id="KW-0680">Restriction system</keyword>
<evidence type="ECO:0000313" key="6">
    <source>
        <dbReference type="Proteomes" id="UP000474630"/>
    </source>
</evidence>
<evidence type="ECO:0000313" key="5">
    <source>
        <dbReference type="EMBL" id="QIA07127.1"/>
    </source>
</evidence>
<keyword evidence="5" id="KW-0378">Hydrolase</keyword>
<feature type="domain" description="Type I restriction modification DNA specificity" evidence="4">
    <location>
        <begin position="82"/>
        <end position="195"/>
    </location>
</feature>
<evidence type="ECO:0000256" key="3">
    <source>
        <dbReference type="ARBA" id="ARBA00023125"/>
    </source>
</evidence>
<dbReference type="SUPFAM" id="SSF116734">
    <property type="entry name" value="DNA methylase specificity domain"/>
    <property type="match status" value="2"/>
</dbReference>
<evidence type="ECO:0000256" key="2">
    <source>
        <dbReference type="ARBA" id="ARBA00022747"/>
    </source>
</evidence>
<reference evidence="5 6" key="1">
    <citation type="submission" date="2020-02" db="EMBL/GenBank/DDBJ databases">
        <title>Genome sequencing for Draconibacterium sp. strain M1.</title>
        <authorList>
            <person name="Park S.-J."/>
        </authorList>
    </citation>
    <scope>NUCLEOTIDE SEQUENCE [LARGE SCALE GENOMIC DNA]</scope>
    <source>
        <strain evidence="5 6">M1</strain>
    </source>
</reference>
<dbReference type="GO" id="GO:0009307">
    <property type="term" value="P:DNA restriction-modification system"/>
    <property type="evidence" value="ECO:0007669"/>
    <property type="project" value="UniProtKB-KW"/>
</dbReference>
<proteinExistence type="inferred from homology"/>
<evidence type="ECO:0000259" key="4">
    <source>
        <dbReference type="Pfam" id="PF01420"/>
    </source>
</evidence>
<dbReference type="PANTHER" id="PTHR30408:SF12">
    <property type="entry name" value="TYPE I RESTRICTION ENZYME MJAVIII SPECIFICITY SUBUNIT"/>
    <property type="match status" value="1"/>
</dbReference>
<dbReference type="REBASE" id="378943">
    <property type="entry name" value="S.DspM1ORF5005P"/>
</dbReference>
<feature type="domain" description="Type I restriction modification DNA specificity" evidence="4">
    <location>
        <begin position="233"/>
        <end position="411"/>
    </location>
</feature>
<dbReference type="InterPro" id="IPR044946">
    <property type="entry name" value="Restrct_endonuc_typeI_TRD_sf"/>
</dbReference>
<evidence type="ECO:0000256" key="1">
    <source>
        <dbReference type="ARBA" id="ARBA00010923"/>
    </source>
</evidence>
<sequence length="438" mass="50379">MGYKYKKFQGRWLHKIPEEWEYVPTLRYLDSLVDYRGKTPKKVESGIFLVTAKNIKNGIINYELSKEYIEEDSYEEVMRRGKPEINDILFTTEAPLGEIALVDKVDVAFAQRIIKFRPRKEFINAIYFKYYLQSKFFQQSLLSLATGSTALGIKSSKLCLLRTLKPNISEQEQIANFLEYKTTQIDNLIEHKENLLKLLAEKRTAVITQAVTKGIEPNVEMTETGIDWLGEIPKNWKTVTLKWISSRYSGGTPDKTKPEFWYDGNIPWFNSGIVNNLFISEPSNYITEEGYIKSSAKYFEPGALLMALAGQGKTKGMVAQTMIKATCNQSLAVINITDQEPKFYLWWLNSKYKQIRGMSSQDGRDGLNLEMIGNIPCPIPPLNEQKRISDYIETEVRKIDSTNRKIQQSITQLKEYREALINAAVTGQIDVREENAYE</sequence>
<gene>
    <name evidence="5" type="ORF">G0Q07_05010</name>
</gene>
<name>A0A6C0RAL3_9BACT</name>
<dbReference type="Proteomes" id="UP000474630">
    <property type="component" value="Chromosome"/>
</dbReference>
<dbReference type="Pfam" id="PF01420">
    <property type="entry name" value="Methylase_S"/>
    <property type="match status" value="2"/>
</dbReference>
<dbReference type="InterPro" id="IPR000055">
    <property type="entry name" value="Restrct_endonuc_typeI_TRD"/>
</dbReference>
<dbReference type="EMBL" id="CP048409">
    <property type="protein sequence ID" value="QIA07127.1"/>
    <property type="molecule type" value="Genomic_DNA"/>
</dbReference>
<comment type="similarity">
    <text evidence="1">Belongs to the type-I restriction system S methylase family.</text>
</comment>
<keyword evidence="3" id="KW-0238">DNA-binding</keyword>
<accession>A0A6C0RAL3</accession>